<accession>A0A089Q0N7</accession>
<reference evidence="2 3" key="1">
    <citation type="journal article" date="2014" name="PLoS ONE">
        <title>Genome Information of Methylobacterium oryzae, a Plant-Probiotic Methylotroph in the Phyllosphere.</title>
        <authorList>
            <person name="Kwak M.J."/>
            <person name="Jeong H."/>
            <person name="Madhaiyan M."/>
            <person name="Lee Y."/>
            <person name="Sa T.M."/>
            <person name="Oh T.K."/>
            <person name="Kim J.F."/>
        </authorList>
    </citation>
    <scope>NUCLEOTIDE SEQUENCE [LARGE SCALE GENOMIC DNA]</scope>
    <source>
        <strain evidence="2 3">CBMB20</strain>
    </source>
</reference>
<evidence type="ECO:0000256" key="1">
    <source>
        <dbReference type="SAM" id="MobiDB-lite"/>
    </source>
</evidence>
<dbReference type="KEGG" id="mor:MOC_0429"/>
<dbReference type="Proteomes" id="UP000029492">
    <property type="component" value="Chromosome"/>
</dbReference>
<keyword evidence="3" id="KW-1185">Reference proteome</keyword>
<name>A0A089Q0N7_9HYPH</name>
<proteinExistence type="predicted"/>
<evidence type="ECO:0000313" key="2">
    <source>
        <dbReference type="EMBL" id="AIQ88184.1"/>
    </source>
</evidence>
<dbReference type="EMBL" id="CP003811">
    <property type="protein sequence ID" value="AIQ88184.1"/>
    <property type="molecule type" value="Genomic_DNA"/>
</dbReference>
<organism evidence="2 3">
    <name type="scientific">Methylobacterium oryzae CBMB20</name>
    <dbReference type="NCBI Taxonomy" id="693986"/>
    <lineage>
        <taxon>Bacteria</taxon>
        <taxon>Pseudomonadati</taxon>
        <taxon>Pseudomonadota</taxon>
        <taxon>Alphaproteobacteria</taxon>
        <taxon>Hyphomicrobiales</taxon>
        <taxon>Methylobacteriaceae</taxon>
        <taxon>Methylobacterium</taxon>
    </lineage>
</organism>
<dbReference type="HOGENOM" id="CLU_3330033_0_0_5"/>
<evidence type="ECO:0000313" key="3">
    <source>
        <dbReference type="Proteomes" id="UP000029492"/>
    </source>
</evidence>
<protein>
    <submittedName>
        <fullName evidence="2">Protein of unassigned function</fullName>
    </submittedName>
</protein>
<feature type="region of interest" description="Disordered" evidence="1">
    <location>
        <begin position="17"/>
        <end position="38"/>
    </location>
</feature>
<gene>
    <name evidence="2" type="ORF">MOC_0429</name>
</gene>
<sequence>MTKGLAMPRNVIVRKRPGRERPSGSMTAILRRCRPETG</sequence>
<dbReference type="AlphaFoldDB" id="A0A089Q0N7"/>